<evidence type="ECO:0000256" key="1">
    <source>
        <dbReference type="SAM" id="MobiDB-lite"/>
    </source>
</evidence>
<gene>
    <name evidence="3" type="ORF">ACFQH1_05140</name>
</gene>
<feature type="region of interest" description="Disordered" evidence="1">
    <location>
        <begin position="21"/>
        <end position="97"/>
    </location>
</feature>
<keyword evidence="3" id="KW-0540">Nuclease</keyword>
<dbReference type="GO" id="GO:0004519">
    <property type="term" value="F:endonuclease activity"/>
    <property type="evidence" value="ECO:0007669"/>
    <property type="project" value="UniProtKB-KW"/>
</dbReference>
<evidence type="ECO:0000259" key="2">
    <source>
        <dbReference type="Pfam" id="PF13930"/>
    </source>
</evidence>
<feature type="compositionally biased region" description="Polar residues" evidence="1">
    <location>
        <begin position="71"/>
        <end position="97"/>
    </location>
</feature>
<dbReference type="RefSeq" id="WP_223876871.1">
    <property type="nucleotide sequence ID" value="NZ_BJDH01000001.1"/>
</dbReference>
<evidence type="ECO:0000313" key="3">
    <source>
        <dbReference type="EMBL" id="MFC6294583.1"/>
    </source>
</evidence>
<proteinExistence type="predicted"/>
<reference evidence="4" key="1">
    <citation type="journal article" date="2019" name="Int. J. Syst. Evol. Microbiol.">
        <title>The Global Catalogue of Microorganisms (GCM) 10K type strain sequencing project: providing services to taxonomists for standard genome sequencing and annotation.</title>
        <authorList>
            <consortium name="The Broad Institute Genomics Platform"/>
            <consortium name="The Broad Institute Genome Sequencing Center for Infectious Disease"/>
            <person name="Wu L."/>
            <person name="Ma J."/>
        </authorList>
    </citation>
    <scope>NUCLEOTIDE SEQUENCE [LARGE SCALE GENOMIC DNA]</scope>
    <source>
        <strain evidence="4">CCM 8934</strain>
    </source>
</reference>
<dbReference type="Gene3D" id="3.40.570.10">
    <property type="entry name" value="Extracellular Endonuclease, subunit A"/>
    <property type="match status" value="1"/>
</dbReference>
<comment type="caution">
    <text evidence="3">The sequence shown here is derived from an EMBL/GenBank/DDBJ whole genome shotgun (WGS) entry which is preliminary data.</text>
</comment>
<keyword evidence="4" id="KW-1185">Reference proteome</keyword>
<organism evidence="3 4">
    <name type="scientific">Lactiplantibacillus daoliensis</name>
    <dbReference type="NCBI Taxonomy" id="2559916"/>
    <lineage>
        <taxon>Bacteria</taxon>
        <taxon>Bacillati</taxon>
        <taxon>Bacillota</taxon>
        <taxon>Bacilli</taxon>
        <taxon>Lactobacillales</taxon>
        <taxon>Lactobacillaceae</taxon>
        <taxon>Lactiplantibacillus</taxon>
    </lineage>
</organism>
<keyword evidence="3" id="KW-0378">Hydrolase</keyword>
<keyword evidence="3" id="KW-0255">Endonuclease</keyword>
<dbReference type="EMBL" id="JBHSSB010000014">
    <property type="protein sequence ID" value="MFC6294583.1"/>
    <property type="molecule type" value="Genomic_DNA"/>
</dbReference>
<evidence type="ECO:0000313" key="4">
    <source>
        <dbReference type="Proteomes" id="UP001596227"/>
    </source>
</evidence>
<dbReference type="InterPro" id="IPR044927">
    <property type="entry name" value="Endonuclea_NS_2"/>
</dbReference>
<dbReference type="Proteomes" id="UP001596227">
    <property type="component" value="Unassembled WGS sequence"/>
</dbReference>
<feature type="compositionally biased region" description="Basic and acidic residues" evidence="1">
    <location>
        <begin position="21"/>
        <end position="35"/>
    </location>
</feature>
<feature type="compositionally biased region" description="Basic and acidic residues" evidence="1">
    <location>
        <begin position="49"/>
        <end position="70"/>
    </location>
</feature>
<protein>
    <submittedName>
        <fullName evidence="3">DNA/RNA non-specific endonuclease</fullName>
    </submittedName>
</protein>
<accession>A0ABW1UET0</accession>
<dbReference type="InterPro" id="IPR044929">
    <property type="entry name" value="DNA/RNA_non-sp_Endonuclease_sf"/>
</dbReference>
<name>A0ABW1UET0_9LACO</name>
<feature type="domain" description="Type VII secretion system protein EssD-like" evidence="2">
    <location>
        <begin position="121"/>
        <end position="252"/>
    </location>
</feature>
<sequence length="284" mass="31090">MLGSSNAATATPTTKVKVETVKKDHTITVKNDTKLKALQKANSSSAESLKTKTGDLAKQKSQIDHDKQQNQKDGATKSTATTAVDTGTNPSTDSLADKTYSGQQTITVNNNHPAFSSSDLSTDNGAWQRYGNLDQLNRVTAANALLNQSLMPKAKREPINVNPTGWRNKKIASGWLYNRSHLIGYQLTGQNNNFKNLMTGTRSLNAPEMVTYENQVADYLKTNSSHYVRYEVTPVFKGNELLARGVQMRGQSVGSDDVSFNIYIFNVQAGMTLNYNDGTSRVAN</sequence>
<dbReference type="Pfam" id="PF13930">
    <property type="entry name" value="Endonuclea_NS_2"/>
    <property type="match status" value="1"/>
</dbReference>